<comment type="caution">
    <text evidence="1">The sequence shown here is derived from an EMBL/GenBank/DDBJ whole genome shotgun (WGS) entry which is preliminary data.</text>
</comment>
<protein>
    <submittedName>
        <fullName evidence="1">Uncharacterized protein</fullName>
    </submittedName>
</protein>
<organism evidence="1 2">
    <name type="scientific">Paramecium sonneborni</name>
    <dbReference type="NCBI Taxonomy" id="65129"/>
    <lineage>
        <taxon>Eukaryota</taxon>
        <taxon>Sar</taxon>
        <taxon>Alveolata</taxon>
        <taxon>Ciliophora</taxon>
        <taxon>Intramacronucleata</taxon>
        <taxon>Oligohymenophorea</taxon>
        <taxon>Peniculida</taxon>
        <taxon>Parameciidae</taxon>
        <taxon>Paramecium</taxon>
    </lineage>
</organism>
<name>A0A8S1LRW7_9CILI</name>
<sequence length="78" mass="9661">MLFEQYKDYEYNLKKMEFQLKYHTLKTFFEKVLSLYLNFGIFANFERRRQQTKIGKSEIYCLTQQNTDFLIEVNKKIL</sequence>
<reference evidence="1" key="1">
    <citation type="submission" date="2021-01" db="EMBL/GenBank/DDBJ databases">
        <authorList>
            <consortium name="Genoscope - CEA"/>
            <person name="William W."/>
        </authorList>
    </citation>
    <scope>NUCLEOTIDE SEQUENCE</scope>
</reference>
<dbReference type="AlphaFoldDB" id="A0A8S1LRW7"/>
<accession>A0A8S1LRW7</accession>
<dbReference type="EMBL" id="CAJJDN010000027">
    <property type="protein sequence ID" value="CAD8070890.1"/>
    <property type="molecule type" value="Genomic_DNA"/>
</dbReference>
<proteinExistence type="predicted"/>
<evidence type="ECO:0000313" key="1">
    <source>
        <dbReference type="EMBL" id="CAD8070890.1"/>
    </source>
</evidence>
<gene>
    <name evidence="1" type="ORF">PSON_ATCC_30995.1.T0270223</name>
</gene>
<dbReference type="Proteomes" id="UP000692954">
    <property type="component" value="Unassembled WGS sequence"/>
</dbReference>
<evidence type="ECO:0000313" key="2">
    <source>
        <dbReference type="Proteomes" id="UP000692954"/>
    </source>
</evidence>
<keyword evidence="2" id="KW-1185">Reference proteome</keyword>